<feature type="domain" description="RRM" evidence="3">
    <location>
        <begin position="13"/>
        <end position="91"/>
    </location>
</feature>
<evidence type="ECO:0000313" key="5">
    <source>
        <dbReference type="Proteomes" id="UP001362999"/>
    </source>
</evidence>
<dbReference type="PANTHER" id="PTHR48025:SF1">
    <property type="entry name" value="RRM DOMAIN-CONTAINING PROTEIN"/>
    <property type="match status" value="1"/>
</dbReference>
<dbReference type="Pfam" id="PF00076">
    <property type="entry name" value="RRM_1"/>
    <property type="match status" value="2"/>
</dbReference>
<evidence type="ECO:0000256" key="2">
    <source>
        <dbReference type="PROSITE-ProRule" id="PRU00176"/>
    </source>
</evidence>
<dbReference type="SUPFAM" id="SSF54928">
    <property type="entry name" value="RNA-binding domain, RBD"/>
    <property type="match status" value="2"/>
</dbReference>
<evidence type="ECO:0000313" key="4">
    <source>
        <dbReference type="EMBL" id="KAK6984439.1"/>
    </source>
</evidence>
<organism evidence="4 5">
    <name type="scientific">Favolaschia claudopus</name>
    <dbReference type="NCBI Taxonomy" id="2862362"/>
    <lineage>
        <taxon>Eukaryota</taxon>
        <taxon>Fungi</taxon>
        <taxon>Dikarya</taxon>
        <taxon>Basidiomycota</taxon>
        <taxon>Agaricomycotina</taxon>
        <taxon>Agaricomycetes</taxon>
        <taxon>Agaricomycetidae</taxon>
        <taxon>Agaricales</taxon>
        <taxon>Marasmiineae</taxon>
        <taxon>Mycenaceae</taxon>
        <taxon>Favolaschia</taxon>
    </lineage>
</organism>
<dbReference type="InterPro" id="IPR035979">
    <property type="entry name" value="RBD_domain_sf"/>
</dbReference>
<dbReference type="InterPro" id="IPR012677">
    <property type="entry name" value="Nucleotide-bd_a/b_plait_sf"/>
</dbReference>
<dbReference type="GO" id="GO:0003729">
    <property type="term" value="F:mRNA binding"/>
    <property type="evidence" value="ECO:0007669"/>
    <property type="project" value="TreeGrafter"/>
</dbReference>
<feature type="domain" description="RRM" evidence="3">
    <location>
        <begin position="170"/>
        <end position="251"/>
    </location>
</feature>
<gene>
    <name evidence="4" type="ORF">R3P38DRAFT_3332812</name>
</gene>
<evidence type="ECO:0000256" key="1">
    <source>
        <dbReference type="ARBA" id="ARBA00022884"/>
    </source>
</evidence>
<keyword evidence="5" id="KW-1185">Reference proteome</keyword>
<dbReference type="PANTHER" id="PTHR48025">
    <property type="entry name" value="OS02G0815200 PROTEIN"/>
    <property type="match status" value="1"/>
</dbReference>
<dbReference type="SMART" id="SM00360">
    <property type="entry name" value="RRM"/>
    <property type="match status" value="2"/>
</dbReference>
<dbReference type="InterPro" id="IPR000504">
    <property type="entry name" value="RRM_dom"/>
</dbReference>
<sequence length="270" mass="28764">MSPALPVPVADSGALLVTNLTYRTTDDGLRTFFEPVSGDILSVHIVQRGTRSAGYGFVALRTEAAAQKAIELLDKKDLDGRNKVCVDVAKTPEEKPKETEKKAKTLPGRRGTKAIEEVEKVVCSVAPCLNHLKPSIVGGGGALTASETTSAEGRGLSPAREDHVTKQSKTMLFVANLDFSIDDAGLSALFTDAGINVVSARVPRRGWGHHKKSKGYGFVDVGGEQERNKAIQALQGMEVRGRTIDVRIAVTHHGDAPPKTVQESVASLST</sequence>
<keyword evidence="1 2" id="KW-0694">RNA-binding</keyword>
<dbReference type="GO" id="GO:0005634">
    <property type="term" value="C:nucleus"/>
    <property type="evidence" value="ECO:0007669"/>
    <property type="project" value="TreeGrafter"/>
</dbReference>
<dbReference type="AlphaFoldDB" id="A0AAV9ZJR7"/>
<dbReference type="EMBL" id="JAWWNJ010000137">
    <property type="protein sequence ID" value="KAK6984439.1"/>
    <property type="molecule type" value="Genomic_DNA"/>
</dbReference>
<accession>A0AAV9ZJR7</accession>
<dbReference type="PROSITE" id="PS50102">
    <property type="entry name" value="RRM"/>
    <property type="match status" value="2"/>
</dbReference>
<comment type="caution">
    <text evidence="4">The sequence shown here is derived from an EMBL/GenBank/DDBJ whole genome shotgun (WGS) entry which is preliminary data.</text>
</comment>
<evidence type="ECO:0000259" key="3">
    <source>
        <dbReference type="PROSITE" id="PS50102"/>
    </source>
</evidence>
<dbReference type="Proteomes" id="UP001362999">
    <property type="component" value="Unassembled WGS sequence"/>
</dbReference>
<dbReference type="Gene3D" id="3.30.70.330">
    <property type="match status" value="2"/>
</dbReference>
<proteinExistence type="predicted"/>
<protein>
    <recommendedName>
        <fullName evidence="3">RRM domain-containing protein</fullName>
    </recommendedName>
</protein>
<name>A0AAV9ZJR7_9AGAR</name>
<dbReference type="InterPro" id="IPR050502">
    <property type="entry name" value="Euk_RNA-bind_prot"/>
</dbReference>
<reference evidence="4 5" key="1">
    <citation type="journal article" date="2024" name="J Genomics">
        <title>Draft genome sequencing and assembly of Favolaschia claudopus CIRM-BRFM 2984 isolated from oak limbs.</title>
        <authorList>
            <person name="Navarro D."/>
            <person name="Drula E."/>
            <person name="Chaduli D."/>
            <person name="Cazenave R."/>
            <person name="Ahrendt S."/>
            <person name="Wang J."/>
            <person name="Lipzen A."/>
            <person name="Daum C."/>
            <person name="Barry K."/>
            <person name="Grigoriev I.V."/>
            <person name="Favel A."/>
            <person name="Rosso M.N."/>
            <person name="Martin F."/>
        </authorList>
    </citation>
    <scope>NUCLEOTIDE SEQUENCE [LARGE SCALE GENOMIC DNA]</scope>
    <source>
        <strain evidence="4 5">CIRM-BRFM 2984</strain>
    </source>
</reference>